<comment type="caution">
    <text evidence="1">The sequence shown here is derived from an EMBL/GenBank/DDBJ whole genome shotgun (WGS) entry which is preliminary data.</text>
</comment>
<evidence type="ECO:0008006" key="3">
    <source>
        <dbReference type="Google" id="ProtNLM"/>
    </source>
</evidence>
<dbReference type="AlphaFoldDB" id="A0A918SFQ0"/>
<name>A0A918SFQ0_9FLAO</name>
<evidence type="ECO:0000313" key="1">
    <source>
        <dbReference type="EMBL" id="GHA38581.1"/>
    </source>
</evidence>
<reference evidence="1" key="1">
    <citation type="journal article" date="2014" name="Int. J. Syst. Evol. Microbiol.">
        <title>Complete genome sequence of Corynebacterium casei LMG S-19264T (=DSM 44701T), isolated from a smear-ripened cheese.</title>
        <authorList>
            <consortium name="US DOE Joint Genome Institute (JGI-PGF)"/>
            <person name="Walter F."/>
            <person name="Albersmeier A."/>
            <person name="Kalinowski J."/>
            <person name="Ruckert C."/>
        </authorList>
    </citation>
    <scope>NUCLEOTIDE SEQUENCE</scope>
    <source>
        <strain evidence="1">KCTC 12719</strain>
    </source>
</reference>
<gene>
    <name evidence="1" type="ORF">GCM10007103_19970</name>
</gene>
<dbReference type="Proteomes" id="UP000610456">
    <property type="component" value="Unassembled WGS sequence"/>
</dbReference>
<dbReference type="InterPro" id="IPR006311">
    <property type="entry name" value="TAT_signal"/>
</dbReference>
<proteinExistence type="predicted"/>
<dbReference type="Pfam" id="PF13618">
    <property type="entry name" value="Gluconate_2-dh3"/>
    <property type="match status" value="1"/>
</dbReference>
<dbReference type="InterPro" id="IPR027056">
    <property type="entry name" value="Gluconate_2DH_su3"/>
</dbReference>
<dbReference type="EMBL" id="BMXB01000007">
    <property type="protein sequence ID" value="GHA38581.1"/>
    <property type="molecule type" value="Genomic_DNA"/>
</dbReference>
<accession>A0A918SFQ0</accession>
<evidence type="ECO:0000313" key="2">
    <source>
        <dbReference type="Proteomes" id="UP000610456"/>
    </source>
</evidence>
<organism evidence="1 2">
    <name type="scientific">Salinimicrobium marinum</name>
    <dbReference type="NCBI Taxonomy" id="680283"/>
    <lineage>
        <taxon>Bacteria</taxon>
        <taxon>Pseudomonadati</taxon>
        <taxon>Bacteroidota</taxon>
        <taxon>Flavobacteriia</taxon>
        <taxon>Flavobacteriales</taxon>
        <taxon>Flavobacteriaceae</taxon>
        <taxon>Salinimicrobium</taxon>
    </lineage>
</organism>
<sequence>MNMNRRNLLKVLGLSAVGVATVPLWMDGWTSDDLPADTTGLDEDQKLVLAAMVDTYIPSGEIPGAKELEVDHFILAMVGGCFQKETQEEFLTGFNGLHQSSTEAYGSSFDQLSTQQRVELLIKLEATEKDPDKTINFVPFIKDLTISGYMSSKYIMENHLGYEFVPGRFNGSFPVEKSVYRNA</sequence>
<protein>
    <recommendedName>
        <fullName evidence="3">Gluconate 2-dehydrogenase subunit 3</fullName>
    </recommendedName>
</protein>
<keyword evidence="2" id="KW-1185">Reference proteome</keyword>
<reference evidence="1" key="2">
    <citation type="submission" date="2020-09" db="EMBL/GenBank/DDBJ databases">
        <authorList>
            <person name="Sun Q."/>
            <person name="Kim S."/>
        </authorList>
    </citation>
    <scope>NUCLEOTIDE SEQUENCE</scope>
    <source>
        <strain evidence="1">KCTC 12719</strain>
    </source>
</reference>
<dbReference type="PROSITE" id="PS51318">
    <property type="entry name" value="TAT"/>
    <property type="match status" value="1"/>
</dbReference>